<accession>A0A1T4PCW2</accession>
<name>A0A1M6SH98_9BACT</name>
<accession>A0A1M6SH98</accession>
<dbReference type="Proteomes" id="UP000184275">
    <property type="component" value="Unassembled WGS sequence"/>
</dbReference>
<dbReference type="PANTHER" id="PTHR21043:SF0">
    <property type="entry name" value="MITOCHONDRIAL ASSEMBLY OF RIBOSOMAL LARGE SUBUNIT PROTEIN 1"/>
    <property type="match status" value="1"/>
</dbReference>
<evidence type="ECO:0000313" key="4">
    <source>
        <dbReference type="Proteomes" id="UP000184275"/>
    </source>
</evidence>
<dbReference type="GO" id="GO:0017148">
    <property type="term" value="P:negative regulation of translation"/>
    <property type="evidence" value="ECO:0007669"/>
    <property type="project" value="TreeGrafter"/>
</dbReference>
<gene>
    <name evidence="3" type="ORF">SAMN02745108_01889</name>
    <name evidence="2" type="ORF">SAMN05720469_10659</name>
</gene>
<dbReference type="GO" id="GO:0090071">
    <property type="term" value="P:negative regulation of ribosome biogenesis"/>
    <property type="evidence" value="ECO:0007669"/>
    <property type="project" value="TreeGrafter"/>
</dbReference>
<dbReference type="Gene3D" id="3.30.460.10">
    <property type="entry name" value="Beta Polymerase, domain 2"/>
    <property type="match status" value="1"/>
</dbReference>
<comment type="similarity">
    <text evidence="1">Belongs to the Iojap/RsfS family.</text>
</comment>
<reference evidence="4" key="1">
    <citation type="submission" date="2016-11" db="EMBL/GenBank/DDBJ databases">
        <authorList>
            <person name="Varghese N."/>
            <person name="Submissions S."/>
        </authorList>
    </citation>
    <scope>NUCLEOTIDE SEQUENCE [LARGE SCALE GENOMIC DNA]</scope>
    <source>
        <strain evidence="4">UWOS</strain>
    </source>
</reference>
<dbReference type="NCBIfam" id="TIGR00090">
    <property type="entry name" value="rsfS_iojap_ybeB"/>
    <property type="match status" value="1"/>
</dbReference>
<evidence type="ECO:0000313" key="3">
    <source>
        <dbReference type="EMBL" id="SJZ89374.1"/>
    </source>
</evidence>
<dbReference type="Proteomes" id="UP000190449">
    <property type="component" value="Unassembled WGS sequence"/>
</dbReference>
<dbReference type="EMBL" id="FUWU01000033">
    <property type="protein sequence ID" value="SJZ89374.1"/>
    <property type="molecule type" value="Genomic_DNA"/>
</dbReference>
<dbReference type="Pfam" id="PF02410">
    <property type="entry name" value="RsfS"/>
    <property type="match status" value="1"/>
</dbReference>
<dbReference type="RefSeq" id="WP_078776741.1">
    <property type="nucleotide sequence ID" value="NZ_FRAW01000006.1"/>
</dbReference>
<proteinExistence type="inferred from homology"/>
<dbReference type="EMBL" id="FRAW01000006">
    <property type="protein sequence ID" value="SHK44111.1"/>
    <property type="molecule type" value="Genomic_DNA"/>
</dbReference>
<dbReference type="SUPFAM" id="SSF81301">
    <property type="entry name" value="Nucleotidyltransferase"/>
    <property type="match status" value="1"/>
</dbReference>
<organism evidence="2 4">
    <name type="scientific">Fibrobacter intestinalis</name>
    <dbReference type="NCBI Taxonomy" id="28122"/>
    <lineage>
        <taxon>Bacteria</taxon>
        <taxon>Pseudomonadati</taxon>
        <taxon>Fibrobacterota</taxon>
        <taxon>Fibrobacteria</taxon>
        <taxon>Fibrobacterales</taxon>
        <taxon>Fibrobacteraceae</taxon>
        <taxon>Fibrobacter</taxon>
    </lineage>
</organism>
<evidence type="ECO:0000256" key="1">
    <source>
        <dbReference type="ARBA" id="ARBA00010574"/>
    </source>
</evidence>
<dbReference type="PANTHER" id="PTHR21043">
    <property type="entry name" value="IOJAP SUPERFAMILY ORTHOLOG"/>
    <property type="match status" value="1"/>
</dbReference>
<dbReference type="AlphaFoldDB" id="A0A1M6SH98"/>
<evidence type="ECO:0000313" key="2">
    <source>
        <dbReference type="EMBL" id="SHK44111.1"/>
    </source>
</evidence>
<sequence length="196" mass="22021">MTTAKKTATKTVTKKTTVKKTATKTAAKATEKKTTAKASVKKAEKKTVVKKTAKTTKKVSSQKTYSEAVQAAAKILFELRAQKLQLIDLRGISETSDFMLLATCESEAQMQAILTELDKNFKHQKLQHRTEYKPGINMRWAVFDAGFDLIVQLFEEGKRDELALDKLYSDAPITELEEKNFIQKTTKKAKAKDDLI</sequence>
<keyword evidence="4" id="KW-1185">Reference proteome</keyword>
<reference evidence="2" key="2">
    <citation type="submission" date="2016-11" db="EMBL/GenBank/DDBJ databases">
        <authorList>
            <person name="Jaros S."/>
            <person name="Januszkiewicz K."/>
            <person name="Wedrychowicz H."/>
        </authorList>
    </citation>
    <scope>NUCLEOTIDE SEQUENCE [LARGE SCALE GENOMIC DNA]</scope>
    <source>
        <strain evidence="2">UWOS</strain>
    </source>
</reference>
<protein>
    <submittedName>
        <fullName evidence="2">Ribosome silencing factor RsfS/YbeB/iojap</fullName>
    </submittedName>
</protein>
<reference evidence="3 5" key="3">
    <citation type="submission" date="2017-02" db="EMBL/GenBank/DDBJ databases">
        <authorList>
            <person name="Peterson S.W."/>
        </authorList>
    </citation>
    <scope>NUCLEOTIDE SEQUENCE [LARGE SCALE GENOMIC DNA]</scope>
    <source>
        <strain evidence="3 5">ATCC 43854</strain>
    </source>
</reference>
<dbReference type="STRING" id="28122.SAMN02745108_01889"/>
<dbReference type="InterPro" id="IPR004394">
    <property type="entry name" value="Iojap/RsfS/C7orf30"/>
</dbReference>
<dbReference type="GO" id="GO:0043023">
    <property type="term" value="F:ribosomal large subunit binding"/>
    <property type="evidence" value="ECO:0007669"/>
    <property type="project" value="TreeGrafter"/>
</dbReference>
<dbReference type="InterPro" id="IPR043519">
    <property type="entry name" value="NT_sf"/>
</dbReference>
<evidence type="ECO:0000313" key="5">
    <source>
        <dbReference type="Proteomes" id="UP000190449"/>
    </source>
</evidence>